<evidence type="ECO:0000256" key="4">
    <source>
        <dbReference type="ARBA" id="ARBA00022764"/>
    </source>
</evidence>
<evidence type="ECO:0000259" key="6">
    <source>
        <dbReference type="Pfam" id="PF03888"/>
    </source>
</evidence>
<feature type="signal peptide" evidence="5">
    <location>
        <begin position="1"/>
        <end position="21"/>
    </location>
</feature>
<dbReference type="GO" id="GO:0030288">
    <property type="term" value="C:outer membrane-bounded periplasmic space"/>
    <property type="evidence" value="ECO:0007669"/>
    <property type="project" value="TreeGrafter"/>
</dbReference>
<organism evidence="8 10">
    <name type="scientific">Methylovulum psychrotolerans</name>
    <dbReference type="NCBI Taxonomy" id="1704499"/>
    <lineage>
        <taxon>Bacteria</taxon>
        <taxon>Pseudomonadati</taxon>
        <taxon>Pseudomonadota</taxon>
        <taxon>Gammaproteobacteria</taxon>
        <taxon>Methylococcales</taxon>
        <taxon>Methylococcaceae</taxon>
        <taxon>Methylovulum</taxon>
    </lineage>
</organism>
<dbReference type="InterPro" id="IPR005588">
    <property type="entry name" value="MucB_RseB"/>
</dbReference>
<evidence type="ECO:0000256" key="2">
    <source>
        <dbReference type="ARBA" id="ARBA00008150"/>
    </source>
</evidence>
<dbReference type="Proteomes" id="UP000237423">
    <property type="component" value="Unassembled WGS sequence"/>
</dbReference>
<dbReference type="Gene3D" id="3.30.200.100">
    <property type="entry name" value="MucB/RseB, C-terminal domain"/>
    <property type="match status" value="1"/>
</dbReference>
<dbReference type="GO" id="GO:0045152">
    <property type="term" value="F:antisigma factor binding"/>
    <property type="evidence" value="ECO:0007669"/>
    <property type="project" value="TreeGrafter"/>
</dbReference>
<dbReference type="Gene3D" id="2.50.20.10">
    <property type="entry name" value="Lipoprotein localisation LolA/LolB/LppX"/>
    <property type="match status" value="1"/>
</dbReference>
<reference evidence="9 11" key="2">
    <citation type="submission" date="2017-11" db="EMBL/GenBank/DDBJ databases">
        <title>Draft Genome Sequence of Methylobacter psychrotolerans Sph1T, an Obligate Methanotroph from Low-Temperature Environments.</title>
        <authorList>
            <person name="Oshkin I.Y."/>
            <person name="Miroshnikov K."/>
            <person name="Belova S.E."/>
            <person name="Korzhenkov A."/>
            <person name="Toshchakov S.V."/>
            <person name="Dedysh S.N."/>
        </authorList>
    </citation>
    <scope>NUCLEOTIDE SEQUENCE [LARGE SCALE GENOMIC DNA]</scope>
    <source>
        <strain evidence="9 11">Sph1</strain>
    </source>
</reference>
<protein>
    <submittedName>
        <fullName evidence="8">Negative regulator of sigma E activity</fullName>
    </submittedName>
</protein>
<feature type="chain" id="PRO_5036031036" evidence="5">
    <location>
        <begin position="22"/>
        <end position="331"/>
    </location>
</feature>
<reference evidence="8 10" key="1">
    <citation type="submission" date="2017-06" db="EMBL/GenBank/DDBJ databases">
        <title>Genome Sequencing of the methanotroph Methylovulum psychrotolerants str. HV10-M2 isolated from a high-altitude environment.</title>
        <authorList>
            <person name="Mateos-Rivera A."/>
        </authorList>
    </citation>
    <scope>NUCLEOTIDE SEQUENCE [LARGE SCALE GENOMIC DNA]</scope>
    <source>
        <strain evidence="8 10">HV10_M2</strain>
    </source>
</reference>
<evidence type="ECO:0000313" key="10">
    <source>
        <dbReference type="Proteomes" id="UP000197019"/>
    </source>
</evidence>
<dbReference type="Pfam" id="PF17188">
    <property type="entry name" value="MucB_RseB_C"/>
    <property type="match status" value="1"/>
</dbReference>
<dbReference type="CDD" id="cd16327">
    <property type="entry name" value="RseB"/>
    <property type="match status" value="1"/>
</dbReference>
<dbReference type="PANTHER" id="PTHR38782">
    <property type="match status" value="1"/>
</dbReference>
<keyword evidence="4" id="KW-0574">Periplasm</keyword>
<dbReference type="Pfam" id="PF03888">
    <property type="entry name" value="MucB_RseB"/>
    <property type="match status" value="1"/>
</dbReference>
<dbReference type="Proteomes" id="UP000197019">
    <property type="component" value="Chromosome"/>
</dbReference>
<evidence type="ECO:0000256" key="5">
    <source>
        <dbReference type="SAM" id="SignalP"/>
    </source>
</evidence>
<dbReference type="PANTHER" id="PTHR38782:SF1">
    <property type="entry name" value="SIGMA-E FACTOR REGULATORY PROTEIN RSEB"/>
    <property type="match status" value="1"/>
</dbReference>
<gene>
    <name evidence="9" type="ORF">AADEFJLK_03396</name>
    <name evidence="8" type="ORF">CEK71_11730</name>
</gene>
<dbReference type="InterPro" id="IPR033434">
    <property type="entry name" value="MucB/RseB_N"/>
</dbReference>
<comment type="subcellular location">
    <subcellularLocation>
        <location evidence="1">Periplasm</location>
    </subcellularLocation>
</comment>
<accession>A0A1Z4BZK1</accession>
<evidence type="ECO:0000256" key="3">
    <source>
        <dbReference type="ARBA" id="ARBA00022729"/>
    </source>
</evidence>
<dbReference type="OrthoDB" id="7067274at2"/>
<name>A0A1Z4BZK1_9GAMM</name>
<dbReference type="AlphaFoldDB" id="A0A1Z4BZK1"/>
<dbReference type="KEGG" id="mpsy:CEK71_11730"/>
<keyword evidence="3 5" id="KW-0732">Signal</keyword>
<dbReference type="InterPro" id="IPR038484">
    <property type="entry name" value="MucB/RseB_C_sf"/>
</dbReference>
<dbReference type="RefSeq" id="WP_088619562.1">
    <property type="nucleotide sequence ID" value="NZ_CP022129.1"/>
</dbReference>
<sequence>MIVVKWFFLILSVLSTVTAWAENLPSLISGSHSAGQLQNGKQALKNMVTAMQTLNYQGTVAFLRDGKLEPMRYSHAVNNGQEQEHLLSLNSPLREVVRETGKVSCLYKATHQLVVDQRPFERSFLVNMPTDLAQLDAAYDIEMQGEESVALLPANVVAIKPKDGLRYGRKIWLSQQWALPLKVEVYGLSGEIVEERLFTELQVKDNLPFIAMPPATNTPPAATNATAPQQAAFTFSSLPKGFTEVFFSRQPIHVAEQPVDHVLLSDGLASVSIYMEPRNNTPPPVNNSTEGVQTIDAINFFSHAQGNYQITVMGEVPPETIRLIADNVRLR</sequence>
<evidence type="ECO:0000313" key="11">
    <source>
        <dbReference type="Proteomes" id="UP000237423"/>
    </source>
</evidence>
<dbReference type="PIRSF" id="PIRSF005427">
    <property type="entry name" value="RseB"/>
    <property type="match status" value="1"/>
</dbReference>
<feature type="domain" description="MucB/RseB C-terminal" evidence="7">
    <location>
        <begin position="229"/>
        <end position="329"/>
    </location>
</feature>
<evidence type="ECO:0000313" key="8">
    <source>
        <dbReference type="EMBL" id="ASF46690.1"/>
    </source>
</evidence>
<evidence type="ECO:0000259" key="7">
    <source>
        <dbReference type="Pfam" id="PF17188"/>
    </source>
</evidence>
<comment type="similarity">
    <text evidence="2">Belongs to the RseB family.</text>
</comment>
<feature type="domain" description="MucB/RseB N-terminal" evidence="6">
    <location>
        <begin position="41"/>
        <end position="215"/>
    </location>
</feature>
<evidence type="ECO:0000313" key="9">
    <source>
        <dbReference type="EMBL" id="POZ50924.1"/>
    </source>
</evidence>
<dbReference type="InterPro" id="IPR033436">
    <property type="entry name" value="MucB/RseB_C"/>
</dbReference>
<dbReference type="EMBL" id="PGFZ01000008">
    <property type="protein sequence ID" value="POZ50924.1"/>
    <property type="molecule type" value="Genomic_DNA"/>
</dbReference>
<evidence type="ECO:0000256" key="1">
    <source>
        <dbReference type="ARBA" id="ARBA00004418"/>
    </source>
</evidence>
<dbReference type="EMBL" id="CP022129">
    <property type="protein sequence ID" value="ASF46690.1"/>
    <property type="molecule type" value="Genomic_DNA"/>
</dbReference>
<keyword evidence="10" id="KW-1185">Reference proteome</keyword>
<dbReference type="GO" id="GO:0032885">
    <property type="term" value="P:regulation of polysaccharide biosynthetic process"/>
    <property type="evidence" value="ECO:0007669"/>
    <property type="project" value="TreeGrafter"/>
</dbReference>
<proteinExistence type="inferred from homology"/>